<dbReference type="SMART" id="SM00884">
    <property type="entry name" value="Cullin_Nedd8"/>
    <property type="match status" value="1"/>
</dbReference>
<dbReference type="Pfam" id="PF00365">
    <property type="entry name" value="PFK"/>
    <property type="match status" value="1"/>
</dbReference>
<protein>
    <recommendedName>
        <fullName evidence="8">Cullin family profile domain-containing protein</fullName>
    </recommendedName>
</protein>
<dbReference type="InterPro" id="IPR001373">
    <property type="entry name" value="Cullin_N"/>
</dbReference>
<dbReference type="InterPro" id="IPR036388">
    <property type="entry name" value="WH-like_DNA-bd_sf"/>
</dbReference>
<gene>
    <name evidence="9" type="ORF">GIB67_023846</name>
</gene>
<dbReference type="OrthoDB" id="27073at2759"/>
<keyword evidence="2" id="KW-0808">Transferase</keyword>
<dbReference type="PANTHER" id="PTHR45770">
    <property type="entry name" value="ATP-DEPENDENT 6-PHOSPHOFRUCTOKINASE 1"/>
    <property type="match status" value="1"/>
</dbReference>
<dbReference type="AlphaFoldDB" id="A0A7J7NG22"/>
<dbReference type="GO" id="GO:0031625">
    <property type="term" value="F:ubiquitin protein ligase binding"/>
    <property type="evidence" value="ECO:0007669"/>
    <property type="project" value="InterPro"/>
</dbReference>
<accession>A0A7J7NG22</accession>
<dbReference type="Proteomes" id="UP000541444">
    <property type="component" value="Unassembled WGS sequence"/>
</dbReference>
<reference evidence="9 10" key="1">
    <citation type="journal article" date="2020" name="IScience">
        <title>Genome Sequencing of the Endangered Kingdonia uniflora (Circaeasteraceae, Ranunculales) Reveals Potential Mechanisms of Evolutionary Specialization.</title>
        <authorList>
            <person name="Sun Y."/>
            <person name="Deng T."/>
            <person name="Zhang A."/>
            <person name="Moore M.J."/>
            <person name="Landis J.B."/>
            <person name="Lin N."/>
            <person name="Zhang H."/>
            <person name="Zhang X."/>
            <person name="Huang J."/>
            <person name="Zhang X."/>
            <person name="Sun H."/>
            <person name="Wang H."/>
        </authorList>
    </citation>
    <scope>NUCLEOTIDE SEQUENCE [LARGE SCALE GENOMIC DNA]</scope>
    <source>
        <strain evidence="9">TB1705</strain>
        <tissue evidence="9">Leaf</tissue>
    </source>
</reference>
<proteinExistence type="inferred from homology"/>
<keyword evidence="5" id="KW-0460">Magnesium</keyword>
<name>A0A7J7NG22_9MAGN</name>
<evidence type="ECO:0000256" key="1">
    <source>
        <dbReference type="ARBA" id="ARBA00022533"/>
    </source>
</evidence>
<dbReference type="InterPro" id="IPR000023">
    <property type="entry name" value="Phosphofructokinase_dom"/>
</dbReference>
<evidence type="ECO:0000256" key="2">
    <source>
        <dbReference type="ARBA" id="ARBA00022679"/>
    </source>
</evidence>
<evidence type="ECO:0000259" key="8">
    <source>
        <dbReference type="PROSITE" id="PS50069"/>
    </source>
</evidence>
<dbReference type="Pfam" id="PF10557">
    <property type="entry name" value="Cullin_Nedd8"/>
    <property type="match status" value="1"/>
</dbReference>
<keyword evidence="10" id="KW-1185">Reference proteome</keyword>
<dbReference type="InterPro" id="IPR036390">
    <property type="entry name" value="WH_DNA-bd_sf"/>
</dbReference>
<evidence type="ECO:0000256" key="3">
    <source>
        <dbReference type="ARBA" id="ARBA00022723"/>
    </source>
</evidence>
<keyword evidence="1" id="KW-0021">Allosteric enzyme</keyword>
<dbReference type="PROSITE" id="PS50069">
    <property type="entry name" value="CULLIN_2"/>
    <property type="match status" value="1"/>
</dbReference>
<dbReference type="GO" id="GO:0046872">
    <property type="term" value="F:metal ion binding"/>
    <property type="evidence" value="ECO:0007669"/>
    <property type="project" value="UniProtKB-KW"/>
</dbReference>
<organism evidence="9 10">
    <name type="scientific">Kingdonia uniflora</name>
    <dbReference type="NCBI Taxonomy" id="39325"/>
    <lineage>
        <taxon>Eukaryota</taxon>
        <taxon>Viridiplantae</taxon>
        <taxon>Streptophyta</taxon>
        <taxon>Embryophyta</taxon>
        <taxon>Tracheophyta</taxon>
        <taxon>Spermatophyta</taxon>
        <taxon>Magnoliopsida</taxon>
        <taxon>Ranunculales</taxon>
        <taxon>Circaeasteraceae</taxon>
        <taxon>Kingdonia</taxon>
    </lineage>
</organism>
<evidence type="ECO:0000313" key="10">
    <source>
        <dbReference type="Proteomes" id="UP000541444"/>
    </source>
</evidence>
<evidence type="ECO:0000256" key="7">
    <source>
        <dbReference type="RuleBase" id="RU003829"/>
    </source>
</evidence>
<dbReference type="Gene3D" id="1.10.10.10">
    <property type="entry name" value="Winged helix-like DNA-binding domain superfamily/Winged helix DNA-binding domain"/>
    <property type="match status" value="1"/>
</dbReference>
<evidence type="ECO:0000313" key="9">
    <source>
        <dbReference type="EMBL" id="KAF6166136.1"/>
    </source>
</evidence>
<evidence type="ECO:0000256" key="6">
    <source>
        <dbReference type="PROSITE-ProRule" id="PRU00330"/>
    </source>
</evidence>
<dbReference type="InterPro" id="IPR050929">
    <property type="entry name" value="PFKA"/>
</dbReference>
<evidence type="ECO:0000256" key="4">
    <source>
        <dbReference type="ARBA" id="ARBA00022777"/>
    </source>
</evidence>
<keyword evidence="3" id="KW-0479">Metal-binding</keyword>
<dbReference type="InterPro" id="IPR016158">
    <property type="entry name" value="Cullin_homology"/>
</dbReference>
<dbReference type="UniPathway" id="UPA00109">
    <property type="reaction ID" value="UER00182"/>
</dbReference>
<dbReference type="InterPro" id="IPR035966">
    <property type="entry name" value="PKF_sf"/>
</dbReference>
<dbReference type="GO" id="GO:0003872">
    <property type="term" value="F:6-phosphofructokinase activity"/>
    <property type="evidence" value="ECO:0007669"/>
    <property type="project" value="InterPro"/>
</dbReference>
<comment type="caution">
    <text evidence="9">The sequence shown here is derived from an EMBL/GenBank/DDBJ whole genome shotgun (WGS) entry which is preliminary data.</text>
</comment>
<dbReference type="InterPro" id="IPR019559">
    <property type="entry name" value="Cullin_neddylation_domain"/>
</dbReference>
<dbReference type="GO" id="GO:0006511">
    <property type="term" value="P:ubiquitin-dependent protein catabolic process"/>
    <property type="evidence" value="ECO:0007669"/>
    <property type="project" value="InterPro"/>
</dbReference>
<feature type="domain" description="Cullin family profile" evidence="8">
    <location>
        <begin position="87"/>
        <end position="257"/>
    </location>
</feature>
<dbReference type="Gene3D" id="3.40.50.460">
    <property type="entry name" value="Phosphofructokinase domain"/>
    <property type="match status" value="1"/>
</dbReference>
<dbReference type="SUPFAM" id="SSF46785">
    <property type="entry name" value="Winged helix' DNA-binding domain"/>
    <property type="match status" value="1"/>
</dbReference>
<dbReference type="Pfam" id="PF00888">
    <property type="entry name" value="Cullin"/>
    <property type="match status" value="1"/>
</dbReference>
<comment type="similarity">
    <text evidence="6 7">Belongs to the cullin family.</text>
</comment>
<dbReference type="SUPFAM" id="SSF75632">
    <property type="entry name" value="Cullin homology domain"/>
    <property type="match status" value="1"/>
</dbReference>
<dbReference type="Gene3D" id="1.20.1310.10">
    <property type="entry name" value="Cullin Repeats"/>
    <property type="match status" value="1"/>
</dbReference>
<evidence type="ECO:0000256" key="5">
    <source>
        <dbReference type="ARBA" id="ARBA00022842"/>
    </source>
</evidence>
<dbReference type="SUPFAM" id="SSF53784">
    <property type="entry name" value="Phosphofructokinase"/>
    <property type="match status" value="1"/>
</dbReference>
<keyword evidence="4" id="KW-0418">Kinase</keyword>
<dbReference type="EMBL" id="JACGCM010000811">
    <property type="protein sequence ID" value="KAF6166136.1"/>
    <property type="molecule type" value="Genomic_DNA"/>
</dbReference>
<sequence>MECLTPICESLLKKAKDEVGIVFGKSQALLNKEDAERVLFQKVIELSTNYLPNLYFVRQCFDDHHFYRKAIHYASEVFFTVDISRSSVVELLTRMCDDILKKGNLTRITSSNLMDREDEIFTDEERQTIDKVVMVVSLLSDIDDFIEFYSRELARRLLKKKNGDSREIYVLEMITEQYGVQATYKMRHILSFSEIQTELNVADMDLIKILHSLSCAEYNILTKEQNSKTISRMDFFKFNSKFTHTRTELKIPLLLTEEERWDEKTRIFEVINQNKTSEIDAMIIKVMKNHKVLTHQQLAKCIIELRKTFQPDEETIKKRIESLIEQQYMRRDELNDGEYCMQGRNFGNTGINQMYIIGSDVIDKSFGFDTAVEEAQRAINVAHVEVENFENGVGIVKLMGRYSSFIAMYATLASRDVDCCLIPESPFYLEGSGGLFEFIEQRLKEKGHMVIVLAEGAGQEHVAERMDVVGVKNASGNKLLLDACWPMDLRGN</sequence>
<dbReference type="InterPro" id="IPR036317">
    <property type="entry name" value="Cullin_homology_sf"/>
</dbReference>